<keyword evidence="1" id="KW-0472">Membrane</keyword>
<feature type="transmembrane region" description="Helical" evidence="1">
    <location>
        <begin position="7"/>
        <end position="29"/>
    </location>
</feature>
<evidence type="ECO:0000313" key="2">
    <source>
        <dbReference type="EMBL" id="BAP57063.1"/>
    </source>
</evidence>
<keyword evidence="1" id="KW-1133">Transmembrane helix</keyword>
<keyword evidence="1" id="KW-0812">Transmembrane</keyword>
<dbReference type="InterPro" id="IPR045584">
    <property type="entry name" value="Pilin-like"/>
</dbReference>
<reference evidence="2 3" key="1">
    <citation type="journal article" date="2014" name="ISME J.">
        <title>Ecophysiology of Thioploca ingrica as revealed by the complete genome sequence supplemented with proteomic evidence.</title>
        <authorList>
            <person name="Kojima H."/>
            <person name="Ogura Y."/>
            <person name="Yamamoto N."/>
            <person name="Togashi T."/>
            <person name="Mori H."/>
            <person name="Watanabe T."/>
            <person name="Nemoto F."/>
            <person name="Kurokawa K."/>
            <person name="Hayashi T."/>
            <person name="Fukui M."/>
        </authorList>
    </citation>
    <scope>NUCLEOTIDE SEQUENCE [LARGE SCALE GENOMIC DNA]</scope>
</reference>
<accession>A0A090AFX4</accession>
<dbReference type="SUPFAM" id="SSF54523">
    <property type="entry name" value="Pili subunits"/>
    <property type="match status" value="1"/>
</dbReference>
<dbReference type="AlphaFoldDB" id="A0A090AFX4"/>
<proteinExistence type="predicted"/>
<dbReference type="Proteomes" id="UP000031623">
    <property type="component" value="Chromosome"/>
</dbReference>
<dbReference type="STRING" id="40754.THII_2766"/>
<organism evidence="2 3">
    <name type="scientific">Thioploca ingrica</name>
    <dbReference type="NCBI Taxonomy" id="40754"/>
    <lineage>
        <taxon>Bacteria</taxon>
        <taxon>Pseudomonadati</taxon>
        <taxon>Pseudomonadota</taxon>
        <taxon>Gammaproteobacteria</taxon>
        <taxon>Thiotrichales</taxon>
        <taxon>Thiotrichaceae</taxon>
        <taxon>Thioploca</taxon>
    </lineage>
</organism>
<evidence type="ECO:0008006" key="4">
    <source>
        <dbReference type="Google" id="ProtNLM"/>
    </source>
</evidence>
<dbReference type="HOGENOM" id="CLU_078515_1_0_6"/>
<name>A0A090AFX4_9GAMM</name>
<protein>
    <recommendedName>
        <fullName evidence="4">Prepilin-type N-terminal cleavage/methylation domain-containing protein</fullName>
    </recommendedName>
</protein>
<evidence type="ECO:0000313" key="3">
    <source>
        <dbReference type="Proteomes" id="UP000031623"/>
    </source>
</evidence>
<keyword evidence="3" id="KW-1185">Reference proteome</keyword>
<dbReference type="KEGG" id="tig:THII_2766"/>
<dbReference type="EMBL" id="AP014633">
    <property type="protein sequence ID" value="BAP57063.1"/>
    <property type="molecule type" value="Genomic_DNA"/>
</dbReference>
<sequence length="213" mass="23683">MTMKRQVGFTLVEIALIMVIIGLLLGGILKGREIIINAKVKKLESEYKEITAAIYSYQYRYHALPGDDKSATKRFKLSSITPEITTITNGNGNGKISGDFDDASEQPDKTKESRHLWAHLRLAELVQGEPGSTILPSNPFDGVAGVSYNTISYDDRIPITIPGLFVGFTNIPNPIAIILESRSDDNEPHSGDIQTEEFDYTDNTIEHKIYFAF</sequence>
<gene>
    <name evidence="2" type="ORF">THII_2766</name>
</gene>
<evidence type="ECO:0000256" key="1">
    <source>
        <dbReference type="SAM" id="Phobius"/>
    </source>
</evidence>